<evidence type="ECO:0000313" key="3">
    <source>
        <dbReference type="Proteomes" id="UP000076532"/>
    </source>
</evidence>
<dbReference type="Proteomes" id="UP000076532">
    <property type="component" value="Unassembled WGS sequence"/>
</dbReference>
<keyword evidence="3" id="KW-1185">Reference proteome</keyword>
<accession>A0A165ZSY7</accession>
<proteinExistence type="predicted"/>
<feature type="compositionally biased region" description="Basic residues" evidence="1">
    <location>
        <begin position="35"/>
        <end position="47"/>
    </location>
</feature>
<feature type="region of interest" description="Disordered" evidence="1">
    <location>
        <begin position="1"/>
        <end position="105"/>
    </location>
</feature>
<name>A0A165ZSY7_9AGAM</name>
<dbReference type="AlphaFoldDB" id="A0A165ZSY7"/>
<feature type="compositionally biased region" description="Polar residues" evidence="1">
    <location>
        <begin position="78"/>
        <end position="93"/>
    </location>
</feature>
<feature type="compositionally biased region" description="Low complexity" evidence="1">
    <location>
        <begin position="22"/>
        <end position="34"/>
    </location>
</feature>
<evidence type="ECO:0000256" key="1">
    <source>
        <dbReference type="SAM" id="MobiDB-lite"/>
    </source>
</evidence>
<protein>
    <submittedName>
        <fullName evidence="2">Uncharacterized protein</fullName>
    </submittedName>
</protein>
<sequence length="199" mass="21241">MEKAASSEDQDAGIGVLGSRGTGTSPAPASTRASAGKRRPFSLRFRKGAASPCSSSEQQAQITEDDKRVVKKRKENATRTVKPTPRASTNRYATRSAPCRASSPLVEDSEKISTVHVQSVPIAPIDELPVVNVDIDLQTAPTPSVHTEEPAVSVLPDTQEELDVVIALAPAARHLKYLSWPLASNFAKTHAHTTTPQSP</sequence>
<reference evidence="2 3" key="1">
    <citation type="journal article" date="2016" name="Mol. Biol. Evol.">
        <title>Comparative Genomics of Early-Diverging Mushroom-Forming Fungi Provides Insights into the Origins of Lignocellulose Decay Capabilities.</title>
        <authorList>
            <person name="Nagy L.G."/>
            <person name="Riley R."/>
            <person name="Tritt A."/>
            <person name="Adam C."/>
            <person name="Daum C."/>
            <person name="Floudas D."/>
            <person name="Sun H."/>
            <person name="Yadav J.S."/>
            <person name="Pangilinan J."/>
            <person name="Larsson K.H."/>
            <person name="Matsuura K."/>
            <person name="Barry K."/>
            <person name="Labutti K."/>
            <person name="Kuo R."/>
            <person name="Ohm R.A."/>
            <person name="Bhattacharya S.S."/>
            <person name="Shirouzu T."/>
            <person name="Yoshinaga Y."/>
            <person name="Martin F.M."/>
            <person name="Grigoriev I.V."/>
            <person name="Hibbett D.S."/>
        </authorList>
    </citation>
    <scope>NUCLEOTIDE SEQUENCE [LARGE SCALE GENOMIC DNA]</scope>
    <source>
        <strain evidence="2 3">CBS 109695</strain>
    </source>
</reference>
<feature type="compositionally biased region" description="Polar residues" evidence="1">
    <location>
        <begin position="52"/>
        <end position="62"/>
    </location>
</feature>
<gene>
    <name evidence="2" type="ORF">FIBSPDRAFT_1051021</name>
</gene>
<organism evidence="2 3">
    <name type="scientific">Athelia psychrophila</name>
    <dbReference type="NCBI Taxonomy" id="1759441"/>
    <lineage>
        <taxon>Eukaryota</taxon>
        <taxon>Fungi</taxon>
        <taxon>Dikarya</taxon>
        <taxon>Basidiomycota</taxon>
        <taxon>Agaricomycotina</taxon>
        <taxon>Agaricomycetes</taxon>
        <taxon>Agaricomycetidae</taxon>
        <taxon>Atheliales</taxon>
        <taxon>Atheliaceae</taxon>
        <taxon>Athelia</taxon>
    </lineage>
</organism>
<dbReference type="EMBL" id="KV417671">
    <property type="protein sequence ID" value="KZP10893.1"/>
    <property type="molecule type" value="Genomic_DNA"/>
</dbReference>
<evidence type="ECO:0000313" key="2">
    <source>
        <dbReference type="EMBL" id="KZP10893.1"/>
    </source>
</evidence>